<feature type="region of interest" description="Disordered" evidence="1">
    <location>
        <begin position="151"/>
        <end position="188"/>
    </location>
</feature>
<feature type="region of interest" description="Disordered" evidence="1">
    <location>
        <begin position="1"/>
        <end position="33"/>
    </location>
</feature>
<reference evidence="2" key="1">
    <citation type="submission" date="2021-01" db="EMBL/GenBank/DDBJ databases">
        <authorList>
            <person name="Corre E."/>
            <person name="Pelletier E."/>
            <person name="Niang G."/>
            <person name="Scheremetjew M."/>
            <person name="Finn R."/>
            <person name="Kale V."/>
            <person name="Holt S."/>
            <person name="Cochrane G."/>
            <person name="Meng A."/>
            <person name="Brown T."/>
            <person name="Cohen L."/>
        </authorList>
    </citation>
    <scope>NUCLEOTIDE SEQUENCE</scope>
    <source>
        <strain evidence="2">CCMP3105</strain>
    </source>
</reference>
<organism evidence="2">
    <name type="scientific">Alexandrium monilatum</name>
    <dbReference type="NCBI Taxonomy" id="311494"/>
    <lineage>
        <taxon>Eukaryota</taxon>
        <taxon>Sar</taxon>
        <taxon>Alveolata</taxon>
        <taxon>Dinophyceae</taxon>
        <taxon>Gonyaulacales</taxon>
        <taxon>Pyrocystaceae</taxon>
        <taxon>Alexandrium</taxon>
    </lineage>
</organism>
<sequence length="188" mass="21177">MPSRHTPSAGGLSRSASDPAGLPALSPSGKVPVKRMDIRGRAAEIIALSYLVAPSSTGSLQHEQLRRVRHALEDVDEREVLASTSTFEGMDRDRQWTRDQLKQSKAKHRARGALPEEPRWNLRRGKWVYEGGPKDEFEDLSADEALRRFREEEERRGRGTQYRNGVGAPGLMRRFHQRNPSGGFFGDD</sequence>
<gene>
    <name evidence="2" type="ORF">AMON00008_LOCUS48213</name>
</gene>
<proteinExistence type="predicted"/>
<protein>
    <submittedName>
        <fullName evidence="2">Uncharacterized protein</fullName>
    </submittedName>
</protein>
<evidence type="ECO:0000256" key="1">
    <source>
        <dbReference type="SAM" id="MobiDB-lite"/>
    </source>
</evidence>
<dbReference type="EMBL" id="HBNR01068153">
    <property type="protein sequence ID" value="CAE4641345.1"/>
    <property type="molecule type" value="Transcribed_RNA"/>
</dbReference>
<dbReference type="AlphaFoldDB" id="A0A7S4WBZ2"/>
<accession>A0A7S4WBZ2</accession>
<feature type="region of interest" description="Disordered" evidence="1">
    <location>
        <begin position="91"/>
        <end position="116"/>
    </location>
</feature>
<evidence type="ECO:0000313" key="2">
    <source>
        <dbReference type="EMBL" id="CAE4641345.1"/>
    </source>
</evidence>
<feature type="compositionally biased region" description="Basic and acidic residues" evidence="1">
    <location>
        <begin position="91"/>
        <end position="102"/>
    </location>
</feature>
<name>A0A7S4WBZ2_9DINO</name>